<keyword evidence="2" id="KW-1185">Reference proteome</keyword>
<dbReference type="EMBL" id="JAMOIM010000003">
    <property type="protein sequence ID" value="MCW6507662.1"/>
    <property type="molecule type" value="Genomic_DNA"/>
</dbReference>
<gene>
    <name evidence="1" type="ORF">M8523_06455</name>
</gene>
<dbReference type="RefSeq" id="WP_282584025.1">
    <property type="nucleotide sequence ID" value="NZ_JAMOIM010000003.1"/>
</dbReference>
<sequence length="127" mass="13582">MAPISGSALEADTAEWNGLFDRVGSELRTLADAVNRLQQFLTPIVADVVSRDPQAITRLQDLDLLEQSLHGLSDLMSCLDASTTLTDASTLSTGVRTLRLAGLAKRLSGPEQGDTEPALITSDLELF</sequence>
<comment type="caution">
    <text evidence="1">The sequence shown here is derived from an EMBL/GenBank/DDBJ whole genome shotgun (WGS) entry which is preliminary data.</text>
</comment>
<evidence type="ECO:0000313" key="2">
    <source>
        <dbReference type="Proteomes" id="UP001165667"/>
    </source>
</evidence>
<protein>
    <submittedName>
        <fullName evidence="1">Uncharacterized protein</fullName>
    </submittedName>
</protein>
<dbReference type="AlphaFoldDB" id="A0AA41Z1Q2"/>
<proteinExistence type="predicted"/>
<organism evidence="1 2">
    <name type="scientific">Lichenifustis flavocetrariae</name>
    <dbReference type="NCBI Taxonomy" id="2949735"/>
    <lineage>
        <taxon>Bacteria</taxon>
        <taxon>Pseudomonadati</taxon>
        <taxon>Pseudomonadota</taxon>
        <taxon>Alphaproteobacteria</taxon>
        <taxon>Hyphomicrobiales</taxon>
        <taxon>Lichenihabitantaceae</taxon>
        <taxon>Lichenifustis</taxon>
    </lineage>
</organism>
<evidence type="ECO:0000313" key="1">
    <source>
        <dbReference type="EMBL" id="MCW6507662.1"/>
    </source>
</evidence>
<name>A0AA41Z1Q2_9HYPH</name>
<accession>A0AA41Z1Q2</accession>
<reference evidence="1" key="1">
    <citation type="submission" date="2022-05" db="EMBL/GenBank/DDBJ databases">
        <authorList>
            <person name="Pankratov T."/>
        </authorList>
    </citation>
    <scope>NUCLEOTIDE SEQUENCE</scope>
    <source>
        <strain evidence="1">BP6-180914</strain>
    </source>
</reference>
<dbReference type="Proteomes" id="UP001165667">
    <property type="component" value="Unassembled WGS sequence"/>
</dbReference>